<reference evidence="9 10" key="1">
    <citation type="submission" date="2023-10" db="EMBL/GenBank/DDBJ databases">
        <title>A novel Glycoside Hydrolase 43-Like Enzyme from Clostrdium boliviensis is an Endo-xylanase, and a Candidate for Xylooligosaccharides Production from Different Xylan Substrates.</title>
        <authorList>
            <person name="Alvarez M.T."/>
            <person name="Rocabado-Villegas L.R."/>
            <person name="Salas-Veizaga D.M."/>
            <person name="Linares-Pasten J.A."/>
            <person name="Gudmundsdottir E.E."/>
            <person name="Hreggvidsson G.O."/>
            <person name="Adlercreutz P."/>
            <person name="Nordberg Karlsson E."/>
        </authorList>
    </citation>
    <scope>NUCLEOTIDE SEQUENCE [LARGE SCALE GENOMIC DNA]</scope>
    <source>
        <strain evidence="9 10">E-1</strain>
    </source>
</reference>
<evidence type="ECO:0000313" key="10">
    <source>
        <dbReference type="Proteomes" id="UP001276854"/>
    </source>
</evidence>
<dbReference type="PANTHER" id="PTHR43386">
    <property type="entry name" value="OLIGOPEPTIDE TRANSPORT SYSTEM PERMEASE PROTEIN APPC"/>
    <property type="match status" value="1"/>
</dbReference>
<protein>
    <submittedName>
        <fullName evidence="9">ABC transporter permease</fullName>
    </submittedName>
</protein>
<keyword evidence="5 7" id="KW-1133">Transmembrane helix</keyword>
<evidence type="ECO:0000256" key="5">
    <source>
        <dbReference type="ARBA" id="ARBA00022989"/>
    </source>
</evidence>
<keyword evidence="6 7" id="KW-0472">Membrane</keyword>
<feature type="transmembrane region" description="Helical" evidence="7">
    <location>
        <begin position="257"/>
        <end position="276"/>
    </location>
</feature>
<proteinExistence type="inferred from homology"/>
<comment type="subcellular location">
    <subcellularLocation>
        <location evidence="1 7">Cell membrane</location>
        <topology evidence="1 7">Multi-pass membrane protein</topology>
    </subcellularLocation>
</comment>
<dbReference type="PROSITE" id="PS50928">
    <property type="entry name" value="ABC_TM1"/>
    <property type="match status" value="1"/>
</dbReference>
<sequence>MPKTTGHAKKQGGFAAVMKQMSKNKAAMLGLLILSTEIILAILAPYIIPYDYSFMDMANMFAKPSLSHLFGCDDMGRDIFSRVLYGARFSISIGIIAVSMGSVIGCTIGAIAGFFGGQVDNIVMRLLDIIQAIPGMLLMIVISAVLGPGYFNTIIALSIGSISGMARMLRAQMLKERENEYIEAAQSINCSKFRIITSHLLPNCISPMIVSATMGVAQTITVAAGLSFIGLGVQPPIPEWGAMLSGARQFIREAPHLVYFPGLAIAVTVLALNLLGDGLRDALDPKLKN</sequence>
<feature type="transmembrane region" description="Helical" evidence="7">
    <location>
        <begin position="216"/>
        <end position="237"/>
    </location>
</feature>
<gene>
    <name evidence="9" type="ORF">RZO55_03890</name>
</gene>
<keyword evidence="2 7" id="KW-0813">Transport</keyword>
<dbReference type="RefSeq" id="WP_318062983.1">
    <property type="nucleotide sequence ID" value="NZ_JAWONS010000099.1"/>
</dbReference>
<dbReference type="InterPro" id="IPR035906">
    <property type="entry name" value="MetI-like_sf"/>
</dbReference>
<comment type="similarity">
    <text evidence="7">Belongs to the binding-protein-dependent transport system permease family.</text>
</comment>
<dbReference type="Pfam" id="PF00528">
    <property type="entry name" value="BPD_transp_1"/>
    <property type="match status" value="1"/>
</dbReference>
<dbReference type="CDD" id="cd06261">
    <property type="entry name" value="TM_PBP2"/>
    <property type="match status" value="1"/>
</dbReference>
<evidence type="ECO:0000256" key="6">
    <source>
        <dbReference type="ARBA" id="ARBA00023136"/>
    </source>
</evidence>
<evidence type="ECO:0000256" key="2">
    <source>
        <dbReference type="ARBA" id="ARBA00022448"/>
    </source>
</evidence>
<dbReference type="InterPro" id="IPR050366">
    <property type="entry name" value="BP-dependent_transpt_permease"/>
</dbReference>
<name>A0ABU4GGI9_9CLOT</name>
<evidence type="ECO:0000259" key="8">
    <source>
        <dbReference type="PROSITE" id="PS50928"/>
    </source>
</evidence>
<evidence type="ECO:0000256" key="1">
    <source>
        <dbReference type="ARBA" id="ARBA00004651"/>
    </source>
</evidence>
<dbReference type="SUPFAM" id="SSF161098">
    <property type="entry name" value="MetI-like"/>
    <property type="match status" value="1"/>
</dbReference>
<comment type="caution">
    <text evidence="9">The sequence shown here is derived from an EMBL/GenBank/DDBJ whole genome shotgun (WGS) entry which is preliminary data.</text>
</comment>
<evidence type="ECO:0000256" key="4">
    <source>
        <dbReference type="ARBA" id="ARBA00022692"/>
    </source>
</evidence>
<dbReference type="PANTHER" id="PTHR43386:SF1">
    <property type="entry name" value="D,D-DIPEPTIDE TRANSPORT SYSTEM PERMEASE PROTEIN DDPC-RELATED"/>
    <property type="match status" value="1"/>
</dbReference>
<keyword evidence="3" id="KW-1003">Cell membrane</keyword>
<dbReference type="InterPro" id="IPR025966">
    <property type="entry name" value="OppC_N"/>
</dbReference>
<feature type="transmembrane region" description="Helical" evidence="7">
    <location>
        <begin position="89"/>
        <end position="114"/>
    </location>
</feature>
<keyword evidence="4 7" id="KW-0812">Transmembrane</keyword>
<evidence type="ECO:0000256" key="7">
    <source>
        <dbReference type="RuleBase" id="RU363032"/>
    </source>
</evidence>
<feature type="domain" description="ABC transmembrane type-1" evidence="8">
    <location>
        <begin position="87"/>
        <end position="276"/>
    </location>
</feature>
<dbReference type="InterPro" id="IPR000515">
    <property type="entry name" value="MetI-like"/>
</dbReference>
<evidence type="ECO:0000256" key="3">
    <source>
        <dbReference type="ARBA" id="ARBA00022475"/>
    </source>
</evidence>
<accession>A0ABU4GGI9</accession>
<dbReference type="Pfam" id="PF12911">
    <property type="entry name" value="OppC_N"/>
    <property type="match status" value="1"/>
</dbReference>
<dbReference type="Gene3D" id="1.10.3720.10">
    <property type="entry name" value="MetI-like"/>
    <property type="match status" value="1"/>
</dbReference>
<dbReference type="Proteomes" id="UP001276854">
    <property type="component" value="Unassembled WGS sequence"/>
</dbReference>
<keyword evidence="10" id="KW-1185">Reference proteome</keyword>
<feature type="transmembrane region" description="Helical" evidence="7">
    <location>
        <begin position="26"/>
        <end position="48"/>
    </location>
</feature>
<dbReference type="EMBL" id="JAWONS010000099">
    <property type="protein sequence ID" value="MDW2796718.1"/>
    <property type="molecule type" value="Genomic_DNA"/>
</dbReference>
<evidence type="ECO:0000313" key="9">
    <source>
        <dbReference type="EMBL" id="MDW2796718.1"/>
    </source>
</evidence>
<organism evidence="9 10">
    <name type="scientific">Clostridium boliviensis</name>
    <dbReference type="NCBI Taxonomy" id="318465"/>
    <lineage>
        <taxon>Bacteria</taxon>
        <taxon>Bacillati</taxon>
        <taxon>Bacillota</taxon>
        <taxon>Clostridia</taxon>
        <taxon>Eubacteriales</taxon>
        <taxon>Clostridiaceae</taxon>
        <taxon>Clostridium</taxon>
    </lineage>
</organism>